<reference evidence="6" key="1">
    <citation type="submission" date="2025-08" db="UniProtKB">
        <authorList>
            <consortium name="RefSeq"/>
        </authorList>
    </citation>
    <scope>IDENTIFICATION</scope>
    <source>
        <tissue evidence="6">Gonads</tissue>
    </source>
</reference>
<protein>
    <submittedName>
        <fullName evidence="6">Uncharacterized protein LOC115881064</fullName>
    </submittedName>
</protein>
<dbReference type="InParanoid" id="A0A6J2XS05"/>
<feature type="domain" description="tRNA-splicing endonuclease subunit Sen54 N-terminal" evidence="4">
    <location>
        <begin position="49"/>
        <end position="112"/>
    </location>
</feature>
<evidence type="ECO:0000313" key="6">
    <source>
        <dbReference type="RefSeq" id="XP_030754283.1"/>
    </source>
</evidence>
<evidence type="ECO:0000259" key="4">
    <source>
        <dbReference type="Pfam" id="PF12928"/>
    </source>
</evidence>
<dbReference type="PANTHER" id="PTHR21027:SF1">
    <property type="entry name" value="TRNA-SPLICING ENDONUCLEASE SUBUNIT SEN54"/>
    <property type="match status" value="1"/>
</dbReference>
<dbReference type="Pfam" id="PF12928">
    <property type="entry name" value="tRNA_int_end_N2"/>
    <property type="match status" value="1"/>
</dbReference>
<sequence>MNELASQCIHDHRNPLVKVNLPAQKLFYSSTADEDKSFINSYQDQLKAVLSHKRVERRCNRASVIWLPEKNLGKVDKVVKNLLKFFGFQNRDGIFLYPEEVLFLLETNRAEVTLNNSSLSIQDGYGILLATPNLNLVKYRVYKKLANLGYKVIRYENREKMNQKNRENTKKRKLSHSEDLEQEEATCSKKLNDGEVPQGDTKIRETSKAEEYIEKIFKEMREKAPRNISNNIEVVPDFCAYIPNKNEEIINIIIWDGDSKSIGLSNKPEIYALCSDDVSFYKFTNTETPVI</sequence>
<feature type="region of interest" description="Disordered" evidence="3">
    <location>
        <begin position="161"/>
        <end position="204"/>
    </location>
</feature>
<dbReference type="InterPro" id="IPR024337">
    <property type="entry name" value="tRNA_splic_suSen54"/>
</dbReference>
<gene>
    <name evidence="6" type="primary">LOC115881064</name>
</gene>
<dbReference type="Proteomes" id="UP000504635">
    <property type="component" value="Unplaced"/>
</dbReference>
<comment type="similarity">
    <text evidence="1">Belongs to the SEN54 family.</text>
</comment>
<dbReference type="OrthoDB" id="408683at2759"/>
<organism evidence="5 6">
    <name type="scientific">Sitophilus oryzae</name>
    <name type="common">Rice weevil</name>
    <name type="synonym">Curculio oryzae</name>
    <dbReference type="NCBI Taxonomy" id="7048"/>
    <lineage>
        <taxon>Eukaryota</taxon>
        <taxon>Metazoa</taxon>
        <taxon>Ecdysozoa</taxon>
        <taxon>Arthropoda</taxon>
        <taxon>Hexapoda</taxon>
        <taxon>Insecta</taxon>
        <taxon>Pterygota</taxon>
        <taxon>Neoptera</taxon>
        <taxon>Endopterygota</taxon>
        <taxon>Coleoptera</taxon>
        <taxon>Polyphaga</taxon>
        <taxon>Cucujiformia</taxon>
        <taxon>Curculionidae</taxon>
        <taxon>Dryophthorinae</taxon>
        <taxon>Sitophilus</taxon>
    </lineage>
</organism>
<evidence type="ECO:0000256" key="1">
    <source>
        <dbReference type="ARBA" id="ARBA00005736"/>
    </source>
</evidence>
<keyword evidence="5" id="KW-1185">Reference proteome</keyword>
<evidence type="ECO:0000256" key="3">
    <source>
        <dbReference type="SAM" id="MobiDB-lite"/>
    </source>
</evidence>
<dbReference type="GO" id="GO:0000379">
    <property type="term" value="P:tRNA-type intron splice site recognition and cleavage"/>
    <property type="evidence" value="ECO:0007669"/>
    <property type="project" value="TreeGrafter"/>
</dbReference>
<evidence type="ECO:0000313" key="5">
    <source>
        <dbReference type="Proteomes" id="UP000504635"/>
    </source>
</evidence>
<keyword evidence="2" id="KW-0819">tRNA processing</keyword>
<dbReference type="KEGG" id="soy:115881064"/>
<name>A0A6J2XS05_SITOR</name>
<accession>A0A6J2XS05</accession>
<proteinExistence type="inferred from homology"/>
<dbReference type="GO" id="GO:0000214">
    <property type="term" value="C:tRNA-intron endonuclease complex"/>
    <property type="evidence" value="ECO:0007669"/>
    <property type="project" value="TreeGrafter"/>
</dbReference>
<dbReference type="PANTHER" id="PTHR21027">
    <property type="entry name" value="TRNA-SPLICING ENDONUCLEASE SUBUNIT SEN54"/>
    <property type="match status" value="1"/>
</dbReference>
<dbReference type="GeneID" id="115881064"/>
<evidence type="ECO:0000256" key="2">
    <source>
        <dbReference type="ARBA" id="ARBA00022694"/>
    </source>
</evidence>
<dbReference type="RefSeq" id="XP_030754283.1">
    <property type="nucleotide sequence ID" value="XM_030898423.1"/>
</dbReference>
<dbReference type="AlphaFoldDB" id="A0A6J2XS05"/>
<dbReference type="InterPro" id="IPR024336">
    <property type="entry name" value="tRNA_splic_suSen54_N"/>
</dbReference>